<dbReference type="PANTHER" id="PTHR31885:SF6">
    <property type="entry name" value="GH04784P"/>
    <property type="match status" value="1"/>
</dbReference>
<name>A0A344J4A8_9GAMM</name>
<dbReference type="PANTHER" id="PTHR31885">
    <property type="entry name" value="GH04784P"/>
    <property type="match status" value="1"/>
</dbReference>
<sequence>MGLVPVAIVATSREAPQAKEGTMPASAWVTISACALACTALLFSEVRHWRTGRMIFKTLASTAFVLLALQLDAAASAYGRAILLALGLSWLGDVLLLSTRSRIFLIGIASFLLAHLAFSWAFVLHGFDGRAAIGAVVVMAAFGIAILAWLRPHLSGLYRFAVPAYVLAIVMIVSLSVAASVATGTWSLAAGAVLFAVSDISVARDRFVSPGYVNRLWGLPLYYLAQIVLLSTLGLHATN</sequence>
<proteinExistence type="inferred from homology"/>
<accession>A0A344J4A8</accession>
<reference evidence="8" key="1">
    <citation type="submission" date="2018-05" db="EMBL/GenBank/DDBJ databases">
        <title>Luteimonas pekinense sp. nov., isolated from human Meibomian gland secretions, Beijing, China.</title>
        <authorList>
            <person name="Wen T."/>
            <person name="Bai H."/>
            <person name="Lv H."/>
        </authorList>
    </citation>
    <scope>NUCLEOTIDE SEQUENCE [LARGE SCALE GENOMIC DNA]</scope>
    <source>
        <strain evidence="8">83-4</strain>
    </source>
</reference>
<evidence type="ECO:0000313" key="7">
    <source>
        <dbReference type="EMBL" id="AXA83868.1"/>
    </source>
</evidence>
<keyword evidence="3 6" id="KW-0812">Transmembrane</keyword>
<evidence type="ECO:0000256" key="4">
    <source>
        <dbReference type="ARBA" id="ARBA00022989"/>
    </source>
</evidence>
<dbReference type="Pfam" id="PF07947">
    <property type="entry name" value="YhhN"/>
    <property type="match status" value="1"/>
</dbReference>
<evidence type="ECO:0000256" key="6">
    <source>
        <dbReference type="SAM" id="Phobius"/>
    </source>
</evidence>
<protein>
    <submittedName>
        <fullName evidence="7">Lysoplasmalogenase</fullName>
    </submittedName>
</protein>
<keyword evidence="8" id="KW-1185">Reference proteome</keyword>
<keyword evidence="5 6" id="KW-0472">Membrane</keyword>
<feature type="transmembrane region" description="Helical" evidence="6">
    <location>
        <begin position="25"/>
        <end position="43"/>
    </location>
</feature>
<feature type="transmembrane region" description="Helical" evidence="6">
    <location>
        <begin position="157"/>
        <end position="179"/>
    </location>
</feature>
<dbReference type="GO" id="GO:0016787">
    <property type="term" value="F:hydrolase activity"/>
    <property type="evidence" value="ECO:0007669"/>
    <property type="project" value="TreeGrafter"/>
</dbReference>
<evidence type="ECO:0000256" key="2">
    <source>
        <dbReference type="ARBA" id="ARBA00007375"/>
    </source>
</evidence>
<evidence type="ECO:0000256" key="1">
    <source>
        <dbReference type="ARBA" id="ARBA00004141"/>
    </source>
</evidence>
<gene>
    <name evidence="7" type="ORF">DCD74_03450</name>
</gene>
<feature type="transmembrane region" description="Helical" evidence="6">
    <location>
        <begin position="103"/>
        <end position="125"/>
    </location>
</feature>
<dbReference type="OrthoDB" id="345840at2"/>
<dbReference type="Proteomes" id="UP000251842">
    <property type="component" value="Chromosome"/>
</dbReference>
<dbReference type="KEGG" id="lue:DCD74_03450"/>
<evidence type="ECO:0000313" key="8">
    <source>
        <dbReference type="Proteomes" id="UP000251842"/>
    </source>
</evidence>
<dbReference type="GO" id="GO:0016020">
    <property type="term" value="C:membrane"/>
    <property type="evidence" value="ECO:0007669"/>
    <property type="project" value="UniProtKB-SubCell"/>
</dbReference>
<evidence type="ECO:0000256" key="3">
    <source>
        <dbReference type="ARBA" id="ARBA00022692"/>
    </source>
</evidence>
<feature type="transmembrane region" description="Helical" evidence="6">
    <location>
        <begin position="131"/>
        <end position="150"/>
    </location>
</feature>
<feature type="transmembrane region" description="Helical" evidence="6">
    <location>
        <begin position="216"/>
        <end position="237"/>
    </location>
</feature>
<dbReference type="AlphaFoldDB" id="A0A344J4A8"/>
<comment type="similarity">
    <text evidence="2">Belongs to the TMEM86 family.</text>
</comment>
<keyword evidence="4 6" id="KW-1133">Transmembrane helix</keyword>
<evidence type="ECO:0000256" key="5">
    <source>
        <dbReference type="ARBA" id="ARBA00023136"/>
    </source>
</evidence>
<organism evidence="7 8">
    <name type="scientific">Solilutibacter oculi</name>
    <dbReference type="NCBI Taxonomy" id="2698682"/>
    <lineage>
        <taxon>Bacteria</taxon>
        <taxon>Pseudomonadati</taxon>
        <taxon>Pseudomonadota</taxon>
        <taxon>Gammaproteobacteria</taxon>
        <taxon>Lysobacterales</taxon>
        <taxon>Lysobacteraceae</taxon>
        <taxon>Solilutibacter</taxon>
    </lineage>
</organism>
<comment type="subcellular location">
    <subcellularLocation>
        <location evidence="1">Membrane</location>
        <topology evidence="1">Multi-pass membrane protein</topology>
    </subcellularLocation>
</comment>
<dbReference type="InterPro" id="IPR012506">
    <property type="entry name" value="TMEM86B-like"/>
</dbReference>
<dbReference type="EMBL" id="CP029556">
    <property type="protein sequence ID" value="AXA83868.1"/>
    <property type="molecule type" value="Genomic_DNA"/>
</dbReference>